<proteinExistence type="inferred from homology"/>
<dbReference type="InterPro" id="IPR040314">
    <property type="entry name" value="DOP1"/>
</dbReference>
<dbReference type="InterPro" id="IPR056457">
    <property type="entry name" value="DOP1_C"/>
</dbReference>
<gene>
    <name evidence="6" type="ORF">cubi_00613</name>
</gene>
<dbReference type="GO" id="GO:0005768">
    <property type="term" value="C:endosome"/>
    <property type="evidence" value="ECO:0007669"/>
    <property type="project" value="TreeGrafter"/>
</dbReference>
<name>A0A1J4MC71_9CRYT</name>
<dbReference type="Pfam" id="PF24598">
    <property type="entry name" value="DOP1_C"/>
    <property type="match status" value="1"/>
</dbReference>
<evidence type="ECO:0000256" key="3">
    <source>
        <dbReference type="ARBA" id="ARBA00046326"/>
    </source>
</evidence>
<dbReference type="InterPro" id="IPR007249">
    <property type="entry name" value="DOP1_N"/>
</dbReference>
<dbReference type="Proteomes" id="UP000186176">
    <property type="component" value="Unassembled WGS sequence"/>
</dbReference>
<dbReference type="OrthoDB" id="297643at2759"/>
<keyword evidence="7" id="KW-1185">Reference proteome</keyword>
<protein>
    <submittedName>
        <fullName evidence="6">Uncharacterized protein</fullName>
    </submittedName>
</protein>
<dbReference type="GO" id="GO:0005829">
    <property type="term" value="C:cytosol"/>
    <property type="evidence" value="ECO:0007669"/>
    <property type="project" value="GOC"/>
</dbReference>
<dbReference type="RefSeq" id="XP_028873425.1">
    <property type="nucleotide sequence ID" value="XM_029017627.1"/>
</dbReference>
<feature type="domain" description="DOP1 N-terminal" evidence="4">
    <location>
        <begin position="9"/>
        <end position="314"/>
    </location>
</feature>
<dbReference type="GO" id="GO:0006895">
    <property type="term" value="P:Golgi to endosome transport"/>
    <property type="evidence" value="ECO:0007669"/>
    <property type="project" value="InterPro"/>
</dbReference>
<dbReference type="GO" id="GO:0005802">
    <property type="term" value="C:trans-Golgi network"/>
    <property type="evidence" value="ECO:0007669"/>
    <property type="project" value="TreeGrafter"/>
</dbReference>
<dbReference type="Pfam" id="PF04118">
    <property type="entry name" value="Dopey_N"/>
    <property type="match status" value="1"/>
</dbReference>
<reference evidence="6 7" key="1">
    <citation type="submission" date="2016-10" db="EMBL/GenBank/DDBJ databases">
        <title>Reductive evolution of mitochondrial metabolism and differential evolution of invasion-related proteins in Cryptosporidium.</title>
        <authorList>
            <person name="Liu S."/>
            <person name="Roellig D.M."/>
            <person name="Guo Y."/>
            <person name="Li N."/>
            <person name="Frace M.A."/>
            <person name="Tang K."/>
            <person name="Zhang L."/>
            <person name="Feng Y."/>
            <person name="Xiao L."/>
        </authorList>
    </citation>
    <scope>NUCLEOTIDE SEQUENCE [LARGE SCALE GENOMIC DNA]</scope>
    <source>
        <strain evidence="6">39726</strain>
    </source>
</reference>
<dbReference type="GeneID" id="39977406"/>
<evidence type="ECO:0000259" key="5">
    <source>
        <dbReference type="Pfam" id="PF24598"/>
    </source>
</evidence>
<feature type="domain" description="DOP1-like C-terminal" evidence="5">
    <location>
        <begin position="1625"/>
        <end position="1824"/>
    </location>
</feature>
<dbReference type="PANTHER" id="PTHR14042">
    <property type="entry name" value="DOPEY-RELATED"/>
    <property type="match status" value="1"/>
</dbReference>
<comment type="caution">
    <text evidence="6">The sequence shown here is derived from an EMBL/GenBank/DDBJ whole genome shotgun (WGS) entry which is preliminary data.</text>
</comment>
<evidence type="ECO:0000313" key="6">
    <source>
        <dbReference type="EMBL" id="OII71806.1"/>
    </source>
</evidence>
<evidence type="ECO:0000256" key="1">
    <source>
        <dbReference type="ARBA" id="ARBA00022448"/>
    </source>
</evidence>
<dbReference type="EMBL" id="LRBP01000027">
    <property type="protein sequence ID" value="OII71806.1"/>
    <property type="molecule type" value="Genomic_DNA"/>
</dbReference>
<sequence>MSDFSWPKSDVRKYENEIYSILQSFEKAQEWADLSNCLQRLNRCISKEFCDIPGVPLKETVSKRLAQCLNPSLPSGVHTKALEAYGGIFEKIGESELSSDLALYGSGLFPFFVHSSTQIKPIFLDLIDRYFLPLGPGLLPCLSGLLVGLLPGLEDSKSECYDRIMKTFQSISSGSCVGEKNFMCTLWLVILRTTQVRYPALEVIMARFSTISTSNKVNSIQKIQNLIPCNILFLKALESCFDDENILVKRYLLDFLISYVPLNKRNSLKLDNNYIEKILPYKSKINLLRKALKLFLLREWSLTRRLIQWIMNEKNICPEGRNEDKINNEIIQILINAIFEDFISSVSLLELYFANSEGSANFTKYQPNRISKNLNGLQQMYNLINQPAILQPIKMLNALFEEFAQCVNFIAPKILIPVLIYSRESIIKFPELKDSIISECNSLLKLSNLLPSTFLEIINSYFANILTNKADMLSTDQDKSSIVINPTSSLLKEIILFYVDNFLLNRETMDKDNSFESFFVNLFLILINMMVRFKAKNKEMIIFARLCIFSINNLKDITENVKDMFQPSIITFKLFAEFISTSLCENAFNKEDIVLRNAFYEILSDLFNIKIFNEILLNQTDMINLTPFEKFPIPSWLYKLYSRIIGLDFTEYLFLKLENYHIEDSFKCLKIIIELLFNSNFFSRKELIPSCWADCTVKIMNILWLFLSPNFFRFHEATTYLLINLEKWVQTNSSRLSNYTNLFNQSQVIRGNSILNQLFINQLSTLDFGLRIKNIKKLSIFMKYSVNSIYKIPPEVTFLILEGLDSNLIQLRLSCSIWIIQAMETPKLILDHLLNDLSGFELAVTANNRLQYNEDLDFARIIYSLERLIALISMENINIIQLLFDTSIDNSSIPFNIFQYEIINYFDAFVFICLTLFIAEIPNSSDLRVNCTAIDSLNFILNKSLSKNYKPSRKSFNFENKLIIMLSHITNSILEALQESITTRKYPLQTPIIRLLNTILLIQRQCKSVTHEFEIQNFISTNNKLFTIMISGIQQMPSIPNNEQIEFNKNDCFIVSTNFSSISSCSSLIKPYLDFLLTIFEDLDQETLIQNVKSIIICLCMELVVSLSNKNYSAIIQYLDSILKVLLNVIGICPISDTLNESRPNHLQNNTGFIFSLFNSKKEYQNKNKIELNSLNTIPQLLNNRLEANESITKISKSIILKKTILILFSALIEALNFVHESDLLKEAPILDLVCSQILRYVDSIAFIIAWNASDAFIFSGIVCWSHVNNQIIKTKSSNSFRRENSDNDLRSTSIISIFQLSSLKEFINPVSIFSVIGDFLSYFWLYSSNSNTLNGTNCDYHNEIQDKKVPSYVLFFSKICLDKEWIHSYKFWKESLVYHFLYTILATSPFLNAPDDFLNIWEIVSALLNLFLQNVKQPKSILWFATILSTLDASMASSKNIPSSFFLDKRLLNIFEDKKMVRNLNNLIYMILYLVHENFSSKVSGAVHSQQFDKFPPLPPSIEAILQSIEFDFSHESQFPCNIPNFQGNSPKSIVSDDPSLLFSYYSMGFLIMYNTEVAFHTNNKRLFLRNIWGSCIVKSLDWAFQPLLKRNNNVANMIHKYFLLLHIDTFPFRIFPEYLSGIRKPVIEALNSPNFFCIDRRTFRCWTNIVSKLVSYDSTSLSAVGRVNILETYVSLQSMGIFSTRAAELQNRCNHIKRLAFLIFCCPQNTFQLQLSLILEKLVENLKLAPEYLIESDSNIGLHFVYLAEQVLLCLRVLLLKVHYQSLMPLWPIVLAELIKIFRLKNHQRLKISAMKFVDLASLLDIPEFHLYQWIFVIDFFDTKGSIEIENEKCSKDDSLNSDNTLFSPFCNISDENVDKSVLGIDMKTLDHSFNTETPKFPLIYQRNKTDNDNFVEMALQLNNNCLLNSIKSSKIDYEKLLRSIENDFIDFPDNLLDWSYSCDLYSLYKMILNQKSGLKHNCNKFSNI</sequence>
<dbReference type="GO" id="GO:0015031">
    <property type="term" value="P:protein transport"/>
    <property type="evidence" value="ECO:0007669"/>
    <property type="project" value="UniProtKB-KW"/>
</dbReference>
<evidence type="ECO:0000256" key="2">
    <source>
        <dbReference type="ARBA" id="ARBA00022927"/>
    </source>
</evidence>
<accession>A0A1J4MC71</accession>
<organism evidence="6 7">
    <name type="scientific">Cryptosporidium ubiquitum</name>
    <dbReference type="NCBI Taxonomy" id="857276"/>
    <lineage>
        <taxon>Eukaryota</taxon>
        <taxon>Sar</taxon>
        <taxon>Alveolata</taxon>
        <taxon>Apicomplexa</taxon>
        <taxon>Conoidasida</taxon>
        <taxon>Coccidia</taxon>
        <taxon>Eucoccidiorida</taxon>
        <taxon>Eimeriorina</taxon>
        <taxon>Cryptosporidiidae</taxon>
        <taxon>Cryptosporidium</taxon>
    </lineage>
</organism>
<dbReference type="PANTHER" id="PTHR14042:SF24">
    <property type="entry name" value="PROTEIN DOPEY-1 HOMOLOG"/>
    <property type="match status" value="1"/>
</dbReference>
<keyword evidence="2" id="KW-0653">Protein transport</keyword>
<keyword evidence="1" id="KW-0813">Transport</keyword>
<comment type="similarity">
    <text evidence="3">Belongs to the DOP1 family.</text>
</comment>
<evidence type="ECO:0000259" key="4">
    <source>
        <dbReference type="Pfam" id="PF04118"/>
    </source>
</evidence>
<dbReference type="VEuPathDB" id="CryptoDB:cubi_00613"/>
<evidence type="ECO:0000313" key="7">
    <source>
        <dbReference type="Proteomes" id="UP000186176"/>
    </source>
</evidence>